<evidence type="ECO:0000313" key="3">
    <source>
        <dbReference type="Proteomes" id="UP000314294"/>
    </source>
</evidence>
<sequence length="76" mass="8533">MMMKVTPPPRDTFLLRLAASQCDVRRSKLLSESRLSSSDDIITLQPEGEEPRQHTQSQRRVRAERHGTGAPPAPPL</sequence>
<accession>A0A4Z2E930</accession>
<feature type="region of interest" description="Disordered" evidence="1">
    <location>
        <begin position="27"/>
        <end position="76"/>
    </location>
</feature>
<reference evidence="2 3" key="1">
    <citation type="submission" date="2019-03" db="EMBL/GenBank/DDBJ databases">
        <title>First draft genome of Liparis tanakae, snailfish: a comprehensive survey of snailfish specific genes.</title>
        <authorList>
            <person name="Kim W."/>
            <person name="Song I."/>
            <person name="Jeong J.-H."/>
            <person name="Kim D."/>
            <person name="Kim S."/>
            <person name="Ryu S."/>
            <person name="Song J.Y."/>
            <person name="Lee S.K."/>
        </authorList>
    </citation>
    <scope>NUCLEOTIDE SEQUENCE [LARGE SCALE GENOMIC DNA]</scope>
    <source>
        <tissue evidence="2">Muscle</tissue>
    </source>
</reference>
<evidence type="ECO:0000313" key="2">
    <source>
        <dbReference type="EMBL" id="TNN25299.1"/>
    </source>
</evidence>
<keyword evidence="3" id="KW-1185">Reference proteome</keyword>
<dbReference type="AlphaFoldDB" id="A0A4Z2E930"/>
<dbReference type="Proteomes" id="UP000314294">
    <property type="component" value="Unassembled WGS sequence"/>
</dbReference>
<dbReference type="EMBL" id="SRLO01012911">
    <property type="protein sequence ID" value="TNN25299.1"/>
    <property type="molecule type" value="Genomic_DNA"/>
</dbReference>
<protein>
    <submittedName>
        <fullName evidence="2">Uncharacterized protein</fullName>
    </submittedName>
</protein>
<evidence type="ECO:0000256" key="1">
    <source>
        <dbReference type="SAM" id="MobiDB-lite"/>
    </source>
</evidence>
<gene>
    <name evidence="2" type="ORF">EYF80_064573</name>
</gene>
<proteinExistence type="predicted"/>
<organism evidence="2 3">
    <name type="scientific">Liparis tanakae</name>
    <name type="common">Tanaka's snailfish</name>
    <dbReference type="NCBI Taxonomy" id="230148"/>
    <lineage>
        <taxon>Eukaryota</taxon>
        <taxon>Metazoa</taxon>
        <taxon>Chordata</taxon>
        <taxon>Craniata</taxon>
        <taxon>Vertebrata</taxon>
        <taxon>Euteleostomi</taxon>
        <taxon>Actinopterygii</taxon>
        <taxon>Neopterygii</taxon>
        <taxon>Teleostei</taxon>
        <taxon>Neoteleostei</taxon>
        <taxon>Acanthomorphata</taxon>
        <taxon>Eupercaria</taxon>
        <taxon>Perciformes</taxon>
        <taxon>Cottioidei</taxon>
        <taxon>Cottales</taxon>
        <taxon>Liparidae</taxon>
        <taxon>Liparis</taxon>
    </lineage>
</organism>
<name>A0A4Z2E930_9TELE</name>
<comment type="caution">
    <text evidence="2">The sequence shown here is derived from an EMBL/GenBank/DDBJ whole genome shotgun (WGS) entry which is preliminary data.</text>
</comment>